<sequence>MSRPRGEAPRNGMRIRFGDRARPDRAEGPGVTRRGLVLLGAQLLVAGGLAWRMRQFQIVEGEHYRLLAEENRINMRLIAPTRGQIFDRKNQPLAINQQNFRVVMIREQAGDPEAALDRLGRIVEISPRARERVLDEIRSKSAFVPVVVAEHLDWDTFAKINVNAPALPGILPEVGLSRHYPAGPETAHVVGYVGRVTQKDLDQADDQDPVLQIPEFQIGKRGLERGLERKLRGQAGTRRIEVNALGRVIRELDRVEGQPGPDLHLTLDLALQDYANWRLREESGAAVLLDLRHGDVLAMASTPSFEPNLFVRGISGPDYKALLEHEYRPLHNKWASGMYPPGSTFKMVVALAALEDGVIAPEETVFCNGGYELGNRRFHCWRRGGHGHVAQRAALEQSCDVYFYEAAKRVGIERIAAMAQRLGLGQRADMPLPELKGGLIPDKAWKSRNREEPWLVGDTLNAGIGQGFVLATPLQLAVMTARLATGRALEPRLILARDGRPAPVPEAAPLGIAEAHLALVRRGMFDVVNSRRGTARRARIDDKANRMAGKTGTSQVRNITKAERALGVFRNEDLPWRRRDHALFVGYAPYEDPRFAVAVVVEHGGGGSKAAAPVARDILMRGLWGGEPPLTAYPPGQAPERPVPTPQPRPVSGDGNTPPRIRT</sequence>
<name>A0ABQ6LP93_9RHOB</name>
<dbReference type="EMBL" id="BSYI01000029">
    <property type="protein sequence ID" value="GMG84110.1"/>
    <property type="molecule type" value="Genomic_DNA"/>
</dbReference>
<evidence type="ECO:0000256" key="12">
    <source>
        <dbReference type="ARBA" id="ARBA00023136"/>
    </source>
</evidence>
<evidence type="ECO:0000259" key="16">
    <source>
        <dbReference type="Pfam" id="PF03717"/>
    </source>
</evidence>
<keyword evidence="18" id="KW-1185">Reference proteome</keyword>
<dbReference type="InterPro" id="IPR036138">
    <property type="entry name" value="PBP_dimer_sf"/>
</dbReference>
<evidence type="ECO:0000256" key="5">
    <source>
        <dbReference type="ARBA" id="ARBA00022645"/>
    </source>
</evidence>
<accession>A0ABQ6LP93</accession>
<keyword evidence="11" id="KW-1133">Transmembrane helix</keyword>
<feature type="domain" description="Penicillin-binding protein dimerisation" evidence="16">
    <location>
        <begin position="78"/>
        <end position="252"/>
    </location>
</feature>
<keyword evidence="10" id="KW-0573">Peptidoglycan synthesis</keyword>
<evidence type="ECO:0000256" key="7">
    <source>
        <dbReference type="ARBA" id="ARBA00022692"/>
    </source>
</evidence>
<keyword evidence="3" id="KW-1003">Cell membrane</keyword>
<feature type="compositionally biased region" description="Basic and acidic residues" evidence="14">
    <location>
        <begin position="16"/>
        <end position="27"/>
    </location>
</feature>
<comment type="caution">
    <text evidence="17">The sequence shown here is derived from an EMBL/GenBank/DDBJ whole genome shotgun (WGS) entry which is preliminary data.</text>
</comment>
<dbReference type="PANTHER" id="PTHR30627:SF2">
    <property type="entry name" value="PEPTIDOGLYCAN D,D-TRANSPEPTIDASE MRDA"/>
    <property type="match status" value="1"/>
</dbReference>
<dbReference type="Proteomes" id="UP001239909">
    <property type="component" value="Unassembled WGS sequence"/>
</dbReference>
<evidence type="ECO:0000259" key="15">
    <source>
        <dbReference type="Pfam" id="PF00905"/>
    </source>
</evidence>
<keyword evidence="13" id="KW-0961">Cell wall biogenesis/degradation</keyword>
<dbReference type="Gene3D" id="3.30.1390.30">
    <property type="entry name" value="Penicillin-binding protein 2a, domain 3"/>
    <property type="match status" value="1"/>
</dbReference>
<keyword evidence="4" id="KW-0997">Cell inner membrane</keyword>
<keyword evidence="5" id="KW-0121">Carboxypeptidase</keyword>
<evidence type="ECO:0000256" key="4">
    <source>
        <dbReference type="ARBA" id="ARBA00022519"/>
    </source>
</evidence>
<dbReference type="SUPFAM" id="SSF56519">
    <property type="entry name" value="Penicillin binding protein dimerisation domain"/>
    <property type="match status" value="1"/>
</dbReference>
<dbReference type="Gene3D" id="3.40.710.10">
    <property type="entry name" value="DD-peptidase/beta-lactamase superfamily"/>
    <property type="match status" value="1"/>
</dbReference>
<gene>
    <name evidence="17" type="primary">mrdA</name>
    <name evidence="17" type="ORF">LNKW23_33240</name>
</gene>
<evidence type="ECO:0000256" key="8">
    <source>
        <dbReference type="ARBA" id="ARBA00022801"/>
    </source>
</evidence>
<keyword evidence="12" id="KW-0472">Membrane</keyword>
<evidence type="ECO:0000256" key="2">
    <source>
        <dbReference type="ARBA" id="ARBA00004236"/>
    </source>
</evidence>
<reference evidence="17 18" key="1">
    <citation type="submission" date="2023-04" db="EMBL/GenBank/DDBJ databases">
        <title>Marinoamorphus aggregata gen. nov., sp. Nov., isolate from tissue of brittle star Ophioplocus japonicus.</title>
        <authorList>
            <person name="Kawano K."/>
            <person name="Sawayama S."/>
            <person name="Nakagawa S."/>
        </authorList>
    </citation>
    <scope>NUCLEOTIDE SEQUENCE [LARGE SCALE GENOMIC DNA]</scope>
    <source>
        <strain evidence="17 18">NKW23</strain>
    </source>
</reference>
<dbReference type="NCBIfam" id="TIGR03423">
    <property type="entry name" value="pbp2_mrdA"/>
    <property type="match status" value="1"/>
</dbReference>
<protein>
    <submittedName>
        <fullName evidence="17">Penicillin-binding protein 2</fullName>
    </submittedName>
</protein>
<dbReference type="InterPro" id="IPR001460">
    <property type="entry name" value="PCN-bd_Tpept"/>
</dbReference>
<dbReference type="RefSeq" id="WP_285673065.1">
    <property type="nucleotide sequence ID" value="NZ_BSYI01000029.1"/>
</dbReference>
<keyword evidence="9" id="KW-0133">Cell shape</keyword>
<dbReference type="InterPro" id="IPR050515">
    <property type="entry name" value="Beta-lactam/transpept"/>
</dbReference>
<evidence type="ECO:0000256" key="6">
    <source>
        <dbReference type="ARBA" id="ARBA00022670"/>
    </source>
</evidence>
<keyword evidence="6" id="KW-0645">Protease</keyword>
<evidence type="ECO:0000256" key="3">
    <source>
        <dbReference type="ARBA" id="ARBA00022475"/>
    </source>
</evidence>
<dbReference type="Pfam" id="PF00905">
    <property type="entry name" value="Transpeptidase"/>
    <property type="match status" value="1"/>
</dbReference>
<evidence type="ECO:0000313" key="18">
    <source>
        <dbReference type="Proteomes" id="UP001239909"/>
    </source>
</evidence>
<dbReference type="PANTHER" id="PTHR30627">
    <property type="entry name" value="PEPTIDOGLYCAN D,D-TRANSPEPTIDASE"/>
    <property type="match status" value="1"/>
</dbReference>
<dbReference type="Pfam" id="PF03717">
    <property type="entry name" value="PBP_dimer"/>
    <property type="match status" value="1"/>
</dbReference>
<evidence type="ECO:0000256" key="1">
    <source>
        <dbReference type="ARBA" id="ARBA00004167"/>
    </source>
</evidence>
<feature type="domain" description="Penicillin-binding protein transpeptidase" evidence="15">
    <location>
        <begin position="284"/>
        <end position="619"/>
    </location>
</feature>
<feature type="region of interest" description="Disordered" evidence="14">
    <location>
        <begin position="1"/>
        <end position="28"/>
    </location>
</feature>
<evidence type="ECO:0000256" key="10">
    <source>
        <dbReference type="ARBA" id="ARBA00022984"/>
    </source>
</evidence>
<dbReference type="InterPro" id="IPR017790">
    <property type="entry name" value="Penicillin-binding_protein_2"/>
</dbReference>
<organism evidence="17 18">
    <name type="scientific">Paralimibaculum aggregatum</name>
    <dbReference type="NCBI Taxonomy" id="3036245"/>
    <lineage>
        <taxon>Bacteria</taxon>
        <taxon>Pseudomonadati</taxon>
        <taxon>Pseudomonadota</taxon>
        <taxon>Alphaproteobacteria</taxon>
        <taxon>Rhodobacterales</taxon>
        <taxon>Paracoccaceae</taxon>
        <taxon>Paralimibaculum</taxon>
    </lineage>
</organism>
<evidence type="ECO:0000256" key="14">
    <source>
        <dbReference type="SAM" id="MobiDB-lite"/>
    </source>
</evidence>
<dbReference type="InterPro" id="IPR012338">
    <property type="entry name" value="Beta-lactam/transpept-like"/>
</dbReference>
<evidence type="ECO:0000313" key="17">
    <source>
        <dbReference type="EMBL" id="GMG84110.1"/>
    </source>
</evidence>
<keyword evidence="8" id="KW-0378">Hydrolase</keyword>
<evidence type="ECO:0000256" key="11">
    <source>
        <dbReference type="ARBA" id="ARBA00022989"/>
    </source>
</evidence>
<evidence type="ECO:0000256" key="13">
    <source>
        <dbReference type="ARBA" id="ARBA00023316"/>
    </source>
</evidence>
<comment type="subcellular location">
    <subcellularLocation>
        <location evidence="2">Cell membrane</location>
    </subcellularLocation>
    <subcellularLocation>
        <location evidence="1">Membrane</location>
        <topology evidence="1">Single-pass membrane protein</topology>
    </subcellularLocation>
</comment>
<dbReference type="InterPro" id="IPR005311">
    <property type="entry name" value="PBP_dimer"/>
</dbReference>
<evidence type="ECO:0000256" key="9">
    <source>
        <dbReference type="ARBA" id="ARBA00022960"/>
    </source>
</evidence>
<proteinExistence type="predicted"/>
<dbReference type="Gene3D" id="3.90.1310.10">
    <property type="entry name" value="Penicillin-binding protein 2a (Domain 2)"/>
    <property type="match status" value="1"/>
</dbReference>
<keyword evidence="7" id="KW-0812">Transmembrane</keyword>
<dbReference type="SUPFAM" id="SSF56601">
    <property type="entry name" value="beta-lactamase/transpeptidase-like"/>
    <property type="match status" value="1"/>
</dbReference>
<feature type="region of interest" description="Disordered" evidence="14">
    <location>
        <begin position="626"/>
        <end position="663"/>
    </location>
</feature>